<feature type="transmembrane region" description="Helical" evidence="1">
    <location>
        <begin position="32"/>
        <end position="52"/>
    </location>
</feature>
<protein>
    <recommendedName>
        <fullName evidence="4">DUF2178 domain-containing protein</fullName>
    </recommendedName>
</protein>
<accession>A0ABX8WNX0</accession>
<gene>
    <name evidence="2" type="ORF">H8L67_10050</name>
</gene>
<sequence>MNPRTRLVLSLLVAGIGMFLFFSGIYRNFEIPMGFVGTVLFSAAVWSAVTAIHTTPTSDAEQRIAPGEWKAWVDLGFLVAILAALALALTVPQTGVPIGQDPDAQRFGRLLTAIFIAWAIVSYMLRKRWGVQVTHDERDAQIDLNTTKLSLYMMVCGMFAFVILLTANPLERLQWLSYGLIAHILIMIMVTAHLIGNIAQVVYYARERVAADA</sequence>
<dbReference type="Proteomes" id="UP000824755">
    <property type="component" value="Chromosome"/>
</dbReference>
<feature type="transmembrane region" description="Helical" evidence="1">
    <location>
        <begin position="107"/>
        <end position="125"/>
    </location>
</feature>
<organism evidence="2 3">
    <name type="scientific">Lysobacter soyae</name>
    <dbReference type="NCBI Taxonomy" id="2764185"/>
    <lineage>
        <taxon>Bacteria</taxon>
        <taxon>Pseudomonadati</taxon>
        <taxon>Pseudomonadota</taxon>
        <taxon>Gammaproteobacteria</taxon>
        <taxon>Lysobacterales</taxon>
        <taxon>Lysobacteraceae</taxon>
        <taxon>Lysobacter</taxon>
    </lineage>
</organism>
<reference evidence="2 3" key="1">
    <citation type="submission" date="2021-08" db="EMBL/GenBank/DDBJ databases">
        <title>Lysobacter sp. strain CJ11 Genome sequencing and assembly.</title>
        <authorList>
            <person name="Kim I."/>
        </authorList>
    </citation>
    <scope>NUCLEOTIDE SEQUENCE [LARGE SCALE GENOMIC DNA]</scope>
    <source>
        <strain evidence="2 3">CJ11</strain>
    </source>
</reference>
<proteinExistence type="predicted"/>
<keyword evidence="3" id="KW-1185">Reference proteome</keyword>
<evidence type="ECO:0000313" key="3">
    <source>
        <dbReference type="Proteomes" id="UP000824755"/>
    </source>
</evidence>
<keyword evidence="1" id="KW-0472">Membrane</keyword>
<evidence type="ECO:0000313" key="2">
    <source>
        <dbReference type="EMBL" id="QYR52895.1"/>
    </source>
</evidence>
<feature type="transmembrane region" description="Helical" evidence="1">
    <location>
        <begin position="180"/>
        <end position="205"/>
    </location>
</feature>
<name>A0ABX8WNX0_9GAMM</name>
<keyword evidence="1" id="KW-1133">Transmembrane helix</keyword>
<dbReference type="EMBL" id="CP080544">
    <property type="protein sequence ID" value="QYR52895.1"/>
    <property type="molecule type" value="Genomic_DNA"/>
</dbReference>
<evidence type="ECO:0008006" key="4">
    <source>
        <dbReference type="Google" id="ProtNLM"/>
    </source>
</evidence>
<evidence type="ECO:0000256" key="1">
    <source>
        <dbReference type="SAM" id="Phobius"/>
    </source>
</evidence>
<keyword evidence="1" id="KW-0812">Transmembrane</keyword>
<feature type="transmembrane region" description="Helical" evidence="1">
    <location>
        <begin position="7"/>
        <end position="26"/>
    </location>
</feature>
<feature type="transmembrane region" description="Helical" evidence="1">
    <location>
        <begin position="72"/>
        <end position="95"/>
    </location>
</feature>
<dbReference type="RefSeq" id="WP_220379715.1">
    <property type="nucleotide sequence ID" value="NZ_CP080544.1"/>
</dbReference>
<feature type="transmembrane region" description="Helical" evidence="1">
    <location>
        <begin position="149"/>
        <end position="168"/>
    </location>
</feature>